<evidence type="ECO:0000256" key="1">
    <source>
        <dbReference type="SAM" id="SignalP"/>
    </source>
</evidence>
<dbReference type="Proteomes" id="UP000076738">
    <property type="component" value="Unassembled WGS sequence"/>
</dbReference>
<dbReference type="AlphaFoldDB" id="A0A167RLP7"/>
<proteinExistence type="predicted"/>
<accession>A0A167RLP7</accession>
<feature type="signal peptide" evidence="1">
    <location>
        <begin position="1"/>
        <end position="18"/>
    </location>
</feature>
<evidence type="ECO:0000313" key="3">
    <source>
        <dbReference type="Proteomes" id="UP000076738"/>
    </source>
</evidence>
<protein>
    <submittedName>
        <fullName evidence="2">Uncharacterized protein</fullName>
    </submittedName>
</protein>
<organism evidence="2 3">
    <name type="scientific">Calocera viscosa (strain TUFC12733)</name>
    <dbReference type="NCBI Taxonomy" id="1330018"/>
    <lineage>
        <taxon>Eukaryota</taxon>
        <taxon>Fungi</taxon>
        <taxon>Dikarya</taxon>
        <taxon>Basidiomycota</taxon>
        <taxon>Agaricomycotina</taxon>
        <taxon>Dacrymycetes</taxon>
        <taxon>Dacrymycetales</taxon>
        <taxon>Dacrymycetaceae</taxon>
        <taxon>Calocera</taxon>
    </lineage>
</organism>
<feature type="chain" id="PRO_5007891932" evidence="1">
    <location>
        <begin position="19"/>
        <end position="51"/>
    </location>
</feature>
<evidence type="ECO:0000313" key="2">
    <source>
        <dbReference type="EMBL" id="KZP01050.1"/>
    </source>
</evidence>
<reference evidence="2 3" key="1">
    <citation type="journal article" date="2016" name="Mol. Biol. Evol.">
        <title>Comparative Genomics of Early-Diverging Mushroom-Forming Fungi Provides Insights into the Origins of Lignocellulose Decay Capabilities.</title>
        <authorList>
            <person name="Nagy L.G."/>
            <person name="Riley R."/>
            <person name="Tritt A."/>
            <person name="Adam C."/>
            <person name="Daum C."/>
            <person name="Floudas D."/>
            <person name="Sun H."/>
            <person name="Yadav J.S."/>
            <person name="Pangilinan J."/>
            <person name="Larsson K.H."/>
            <person name="Matsuura K."/>
            <person name="Barry K."/>
            <person name="Labutti K."/>
            <person name="Kuo R."/>
            <person name="Ohm R.A."/>
            <person name="Bhattacharya S.S."/>
            <person name="Shirouzu T."/>
            <person name="Yoshinaga Y."/>
            <person name="Martin F.M."/>
            <person name="Grigoriev I.V."/>
            <person name="Hibbett D.S."/>
        </authorList>
    </citation>
    <scope>NUCLEOTIDE SEQUENCE [LARGE SCALE GENOMIC DNA]</scope>
    <source>
        <strain evidence="2 3">TUFC12733</strain>
    </source>
</reference>
<dbReference type="EMBL" id="KV417267">
    <property type="protein sequence ID" value="KZP01050.1"/>
    <property type="molecule type" value="Genomic_DNA"/>
</dbReference>
<name>A0A167RLP7_CALVF</name>
<gene>
    <name evidence="2" type="ORF">CALVIDRAFT_532663</name>
</gene>
<sequence length="51" mass="5457">MFAFGFIAISLLPVLAYAGTLGKRDFLEVETFGQPSEPASPHLAETRSSVS</sequence>
<keyword evidence="3" id="KW-1185">Reference proteome</keyword>
<keyword evidence="1" id="KW-0732">Signal</keyword>